<feature type="region of interest" description="Disordered" evidence="1">
    <location>
        <begin position="33"/>
        <end position="75"/>
    </location>
</feature>
<keyword evidence="3" id="KW-1185">Reference proteome</keyword>
<dbReference type="EMBL" id="DS995904">
    <property type="protein sequence ID" value="EEA20671.1"/>
    <property type="molecule type" value="Genomic_DNA"/>
</dbReference>
<feature type="region of interest" description="Disordered" evidence="1">
    <location>
        <begin position="270"/>
        <end position="329"/>
    </location>
</feature>
<feature type="region of interest" description="Disordered" evidence="1">
    <location>
        <begin position="171"/>
        <end position="242"/>
    </location>
</feature>
<protein>
    <submittedName>
        <fullName evidence="2">Uncharacterized protein</fullName>
    </submittedName>
</protein>
<organism evidence="2 3">
    <name type="scientific">Talaromyces marneffei (strain ATCC 18224 / CBS 334.59 / QM 7333)</name>
    <name type="common">Penicillium marneffei</name>
    <dbReference type="NCBI Taxonomy" id="441960"/>
    <lineage>
        <taxon>Eukaryota</taxon>
        <taxon>Fungi</taxon>
        <taxon>Dikarya</taxon>
        <taxon>Ascomycota</taxon>
        <taxon>Pezizomycotina</taxon>
        <taxon>Eurotiomycetes</taxon>
        <taxon>Eurotiomycetidae</taxon>
        <taxon>Eurotiales</taxon>
        <taxon>Trichocomaceae</taxon>
        <taxon>Talaromyces</taxon>
        <taxon>Talaromyces sect. Talaromyces</taxon>
    </lineage>
</organism>
<dbReference type="PhylomeDB" id="B6QQV2"/>
<gene>
    <name evidence="2" type="ORF">PMAA_044970</name>
</gene>
<dbReference type="Proteomes" id="UP000001294">
    <property type="component" value="Unassembled WGS sequence"/>
</dbReference>
<feature type="compositionally biased region" description="Low complexity" evidence="1">
    <location>
        <begin position="215"/>
        <end position="225"/>
    </location>
</feature>
<evidence type="ECO:0000313" key="2">
    <source>
        <dbReference type="EMBL" id="EEA20671.1"/>
    </source>
</evidence>
<sequence>MAPNGGPSMASQARAAELNAAAAARARIMNGELSDFSKSPSSQDTSLTNPTRTYTSLEEPRSTPSQFSSSYTHNTEHVAVESFRRPNRPVDRYYQHVATISAPVTVYAYPQPQYADPRAVPAVYASSPYPAVPEYYQPVYQPIQSYQQVYPGYVNGYPLPTSPLPRGAIATATRQTTSRSAAASPTKPGQPQPVQAPDASPVRPQRGPSPVKNLSKGPSRSPSKSPVKKLDATPSPKKPPVEIYQYFTPDDLSPLKAEVEIMRFKAELEKIGPPKDGEKLSGNAKDKASPEKPPDKSVNEYEVDSHHHKVKDPEVDESEQFTPRAKKSGPSIVIQASNQIDQSAMEAYPEARKPPLTLEISPLTQMAYRNSMARMIQSYSFLPPGSMPRAEGREDIRLTTLQPQMFRVEEAHRTNPDKNMYQNDDGLFYVAQKTDEVVSEATPKAASRRLQSPFQLRPRLPVAYYKPIVNKYPRNVFASQQSRLDELWKVETGRAWLTFRQKPEVRHLPGSFKGFPRFPLIDENAQSPMNTGVLMPPPGFAVPGPILLSHSAHWNPESGSGNRATTYYDRVLAAEDWFHQSILKKKESTNRFQKKFTEVQSIILNCKDTFNNLPPSFQDFKSSQVTQLIKHVSENLISYTDTAETEKRGFEFKDIELGLENVLRRPKRARRKNRRAARRRNRGEFNIAPGSDLFDGVVVGSELPGNNDS</sequence>
<dbReference type="OrthoDB" id="4226977at2759"/>
<feature type="compositionally biased region" description="Basic and acidic residues" evidence="1">
    <location>
        <begin position="270"/>
        <end position="305"/>
    </location>
</feature>
<accession>B6QQV2</accession>
<dbReference type="VEuPathDB" id="FungiDB:PMAA_044970"/>
<proteinExistence type="predicted"/>
<feature type="region of interest" description="Disordered" evidence="1">
    <location>
        <begin position="1"/>
        <end position="21"/>
    </location>
</feature>
<reference evidence="3" key="1">
    <citation type="journal article" date="2015" name="Genome Announc.">
        <title>Genome sequence of the AIDS-associated pathogen Penicillium marneffei (ATCC18224) and its near taxonomic relative Talaromyces stipitatus (ATCC10500).</title>
        <authorList>
            <person name="Nierman W.C."/>
            <person name="Fedorova-Abrams N.D."/>
            <person name="Andrianopoulos A."/>
        </authorList>
    </citation>
    <scope>NUCLEOTIDE SEQUENCE [LARGE SCALE GENOMIC DNA]</scope>
    <source>
        <strain evidence="3">ATCC 18224 / CBS 334.59 / QM 7333</strain>
    </source>
</reference>
<dbReference type="HOGENOM" id="CLU_389366_0_0_1"/>
<evidence type="ECO:0000256" key="1">
    <source>
        <dbReference type="SAM" id="MobiDB-lite"/>
    </source>
</evidence>
<dbReference type="AlphaFoldDB" id="B6QQV2"/>
<feature type="compositionally biased region" description="Low complexity" evidence="1">
    <location>
        <begin position="171"/>
        <end position="186"/>
    </location>
</feature>
<feature type="compositionally biased region" description="Polar residues" evidence="1">
    <location>
        <begin position="36"/>
        <end position="73"/>
    </location>
</feature>
<name>B6QQV2_TALMQ</name>
<evidence type="ECO:0000313" key="3">
    <source>
        <dbReference type="Proteomes" id="UP000001294"/>
    </source>
</evidence>
<feature type="compositionally biased region" description="Low complexity" evidence="1">
    <location>
        <begin position="10"/>
        <end position="21"/>
    </location>
</feature>